<evidence type="ECO:0000256" key="1">
    <source>
        <dbReference type="SAM" id="Phobius"/>
    </source>
</evidence>
<keyword evidence="1" id="KW-0472">Membrane</keyword>
<comment type="caution">
    <text evidence="2">The sequence shown here is derived from an EMBL/GenBank/DDBJ whole genome shotgun (WGS) entry which is preliminary data.</text>
</comment>
<organism evidence="2 3">
    <name type="scientific">Tepidimonas aquatica</name>
    <dbReference type="NCBI Taxonomy" id="247482"/>
    <lineage>
        <taxon>Bacteria</taxon>
        <taxon>Pseudomonadati</taxon>
        <taxon>Pseudomonadota</taxon>
        <taxon>Betaproteobacteria</taxon>
        <taxon>Burkholderiales</taxon>
        <taxon>Tepidimonas</taxon>
    </lineage>
</organism>
<dbReference type="AlphaFoldDB" id="A0A554WQY1"/>
<dbReference type="RefSeq" id="WP_144325030.1">
    <property type="nucleotide sequence ID" value="NZ_VJNA01000008.1"/>
</dbReference>
<keyword evidence="3" id="KW-1185">Reference proteome</keyword>
<dbReference type="InterPro" id="IPR021344">
    <property type="entry name" value="DUF2970"/>
</dbReference>
<sequence length="77" mass="8452">MSTNPPPAHRRPVAWGATVKAVLWSFLGLRRRRDFEQDVQRLNPIAVMATGVVLALLFVVGLMLIVHWVVASSAGGF</sequence>
<keyword evidence="1" id="KW-1133">Transmembrane helix</keyword>
<dbReference type="Pfam" id="PF11174">
    <property type="entry name" value="DUF2970"/>
    <property type="match status" value="1"/>
</dbReference>
<dbReference type="Proteomes" id="UP000318554">
    <property type="component" value="Unassembled WGS sequence"/>
</dbReference>
<evidence type="ECO:0000313" key="2">
    <source>
        <dbReference type="EMBL" id="TSE25992.1"/>
    </source>
</evidence>
<gene>
    <name evidence="2" type="ORF">Taqua_00838</name>
</gene>
<keyword evidence="1" id="KW-0812">Transmembrane</keyword>
<reference evidence="2 3" key="1">
    <citation type="submission" date="2019-07" db="EMBL/GenBank/DDBJ databases">
        <title>Tepidimonas aquatica CLN-1 draft genome.</title>
        <authorList>
            <person name="Da Costa M.S."/>
            <person name="Froufe H.J.C."/>
            <person name="Egas C."/>
            <person name="Albuquerque L."/>
        </authorList>
    </citation>
    <scope>NUCLEOTIDE SEQUENCE [LARGE SCALE GENOMIC DNA]</scope>
    <source>
        <strain evidence="2 3">CLN-1</strain>
    </source>
</reference>
<feature type="transmembrane region" description="Helical" evidence="1">
    <location>
        <begin position="12"/>
        <end position="30"/>
    </location>
</feature>
<dbReference type="EMBL" id="VJNA01000008">
    <property type="protein sequence ID" value="TSE25992.1"/>
    <property type="molecule type" value="Genomic_DNA"/>
</dbReference>
<feature type="transmembrane region" description="Helical" evidence="1">
    <location>
        <begin position="42"/>
        <end position="70"/>
    </location>
</feature>
<dbReference type="OrthoDB" id="8657357at2"/>
<name>A0A554WQY1_9BURK</name>
<evidence type="ECO:0000313" key="3">
    <source>
        <dbReference type="Proteomes" id="UP000318554"/>
    </source>
</evidence>
<evidence type="ECO:0008006" key="4">
    <source>
        <dbReference type="Google" id="ProtNLM"/>
    </source>
</evidence>
<accession>A0A554WQY1</accession>
<proteinExistence type="predicted"/>
<protein>
    <recommendedName>
        <fullName evidence="4">DUF2970 domain-containing protein</fullName>
    </recommendedName>
</protein>